<evidence type="ECO:0000256" key="1">
    <source>
        <dbReference type="SAM" id="MobiDB-lite"/>
    </source>
</evidence>
<feature type="region of interest" description="Disordered" evidence="1">
    <location>
        <begin position="429"/>
        <end position="480"/>
    </location>
</feature>
<dbReference type="AlphaFoldDB" id="A0A7W4IC17"/>
<reference evidence="2 3" key="1">
    <citation type="submission" date="2020-04" db="EMBL/GenBank/DDBJ databases">
        <title>Description of novel Gluconacetobacter.</title>
        <authorList>
            <person name="Sombolestani A."/>
        </authorList>
    </citation>
    <scope>NUCLEOTIDE SEQUENCE [LARGE SCALE GENOMIC DNA]</scope>
    <source>
        <strain evidence="2 3">LMG 19747</strain>
    </source>
</reference>
<evidence type="ECO:0000313" key="3">
    <source>
        <dbReference type="Proteomes" id="UP000589085"/>
    </source>
</evidence>
<comment type="caution">
    <text evidence="2">The sequence shown here is derived from an EMBL/GenBank/DDBJ whole genome shotgun (WGS) entry which is preliminary data.</text>
</comment>
<dbReference type="Proteomes" id="UP000589085">
    <property type="component" value="Unassembled WGS sequence"/>
</dbReference>
<protein>
    <submittedName>
        <fullName evidence="2">DUF935 family protein</fullName>
    </submittedName>
</protein>
<sequence length="586" mass="64030">MAQLLGPDGEPIRPELLRQAQAAAQMVGLRPAVITTPIGALTPDIIGKLMAQADQGDSLAWQVLAEFIERRDLHYLGILNTRKRVVSQLPITVTPASDDPKHVEHADLVRKWVDRGILRRSLYDMMDGVAKGYAVHEIDGWHCEAGNYYPEKLTFRPQRFTDVSYQDGETILIREDSSAPAPPSVEGGVAQWGFAQMLPYKFVVHRHPSWSGLTINSGLTRACVWAVMFKLFTNRDWALFVQGYGLPLRVGRYGQDASDNDRKVLFRAVSDIAGAAAAIIPKSMEIDFVEPKNGAGANDIHERRMRYLDSSLSIAVLGQTGTTESKQGAHASGQVHRMVQDDIERADAGMLSFTATSQIALPIVAFSRGPQDLYPTINIGRPDEPPLAELVQAIQWAGPQGWLVRAQDLYDRFGLKPPEGDDVVVGTRAQPQPVQPAHALPPEVLTGRTMPARAPAPTVSTPRADDQEDPQQVPQRLADPQAQTAAHTALHARLGRMLAAHARDDVPAIVTELTDSVARDAQDALGGMVEPVRTAMMHAVDLKDLSARLADMHLPDSAFAEAMARGMMVANLIGEYEILEQMTGHG</sequence>
<gene>
    <name evidence="2" type="ORF">HLH48_07900</name>
</gene>
<organism evidence="2 3">
    <name type="scientific">Gluconacetobacter sacchari</name>
    <dbReference type="NCBI Taxonomy" id="92759"/>
    <lineage>
        <taxon>Bacteria</taxon>
        <taxon>Pseudomonadati</taxon>
        <taxon>Pseudomonadota</taxon>
        <taxon>Alphaproteobacteria</taxon>
        <taxon>Acetobacterales</taxon>
        <taxon>Acetobacteraceae</taxon>
        <taxon>Gluconacetobacter</taxon>
    </lineage>
</organism>
<dbReference type="RefSeq" id="WP_182996958.1">
    <property type="nucleotide sequence ID" value="NZ_JABEQJ010000008.1"/>
</dbReference>
<dbReference type="InterPro" id="IPR009279">
    <property type="entry name" value="Portal_Mu"/>
</dbReference>
<accession>A0A7W4IC17</accession>
<dbReference type="EMBL" id="JABEQJ010000008">
    <property type="protein sequence ID" value="MBB2160096.1"/>
    <property type="molecule type" value="Genomic_DNA"/>
</dbReference>
<dbReference type="Pfam" id="PF06074">
    <property type="entry name" value="Portal_Mu"/>
    <property type="match status" value="1"/>
</dbReference>
<name>A0A7W4IC17_9PROT</name>
<evidence type="ECO:0000313" key="2">
    <source>
        <dbReference type="EMBL" id="MBB2160096.1"/>
    </source>
</evidence>
<proteinExistence type="predicted"/>